<dbReference type="InterPro" id="IPR001851">
    <property type="entry name" value="ABC_transp_permease"/>
</dbReference>
<evidence type="ECO:0000256" key="11">
    <source>
        <dbReference type="SAM" id="MobiDB-lite"/>
    </source>
</evidence>
<evidence type="ECO:0000256" key="2">
    <source>
        <dbReference type="ARBA" id="ARBA00005417"/>
    </source>
</evidence>
<dbReference type="Pfam" id="PF12399">
    <property type="entry name" value="BCA_ABC_TP_C"/>
    <property type="match status" value="1"/>
</dbReference>
<feature type="domain" description="ABC transporter" evidence="13">
    <location>
        <begin position="369"/>
        <end position="616"/>
    </location>
</feature>
<keyword evidence="6" id="KW-0547">Nucleotide-binding</keyword>
<feature type="transmembrane region" description="Helical" evidence="12">
    <location>
        <begin position="82"/>
        <end position="105"/>
    </location>
</feature>
<evidence type="ECO:0000313" key="15">
    <source>
        <dbReference type="Proteomes" id="UP000640485"/>
    </source>
</evidence>
<evidence type="ECO:0000256" key="7">
    <source>
        <dbReference type="ARBA" id="ARBA00022840"/>
    </source>
</evidence>
<dbReference type="GO" id="GO:0015807">
    <property type="term" value="P:L-amino acid transport"/>
    <property type="evidence" value="ECO:0007669"/>
    <property type="project" value="TreeGrafter"/>
</dbReference>
<dbReference type="PANTHER" id="PTHR43820:SF3">
    <property type="entry name" value="BRANCHED-CHAIN AMINO ACID TRANSPORT SYSTEM,ATP-BINDING PROTEIN"/>
    <property type="match status" value="1"/>
</dbReference>
<dbReference type="InterPro" id="IPR003439">
    <property type="entry name" value="ABC_transporter-like_ATP-bd"/>
</dbReference>
<keyword evidence="15" id="KW-1185">Reference proteome</keyword>
<evidence type="ECO:0000256" key="6">
    <source>
        <dbReference type="ARBA" id="ARBA00022741"/>
    </source>
</evidence>
<evidence type="ECO:0000256" key="12">
    <source>
        <dbReference type="SAM" id="Phobius"/>
    </source>
</evidence>
<gene>
    <name evidence="14" type="ORF">JJJ17_18565</name>
</gene>
<dbReference type="SMART" id="SM00382">
    <property type="entry name" value="AAA"/>
    <property type="match status" value="1"/>
</dbReference>
<dbReference type="CDD" id="cd06581">
    <property type="entry name" value="TM_PBP1_LivM_like"/>
    <property type="match status" value="1"/>
</dbReference>
<feature type="region of interest" description="Disordered" evidence="11">
    <location>
        <begin position="620"/>
        <end position="640"/>
    </location>
</feature>
<accession>A0A934W0C1</accession>
<keyword evidence="10 12" id="KW-0472">Membrane</keyword>
<feature type="transmembrane region" description="Helical" evidence="12">
    <location>
        <begin position="281"/>
        <end position="298"/>
    </location>
</feature>
<evidence type="ECO:0000256" key="10">
    <source>
        <dbReference type="ARBA" id="ARBA00023136"/>
    </source>
</evidence>
<dbReference type="CDD" id="cd03219">
    <property type="entry name" value="ABC_Mj1267_LivG_branched"/>
    <property type="match status" value="1"/>
</dbReference>
<dbReference type="AlphaFoldDB" id="A0A934W0C1"/>
<feature type="transmembrane region" description="Helical" evidence="12">
    <location>
        <begin position="210"/>
        <end position="235"/>
    </location>
</feature>
<dbReference type="RefSeq" id="WP_200689150.1">
    <property type="nucleotide sequence ID" value="NZ_JAEPRQ010000010.1"/>
</dbReference>
<dbReference type="EMBL" id="JAEPRQ010000010">
    <property type="protein sequence ID" value="MBK4217937.1"/>
    <property type="molecule type" value="Genomic_DNA"/>
</dbReference>
<reference evidence="14" key="1">
    <citation type="submission" date="2021-01" db="EMBL/GenBank/DDBJ databases">
        <title>Paracoccus amoyensis sp. nov., isolated from the surface seawater along the coast of Xiamen Island, China.</title>
        <authorList>
            <person name="Lyu L."/>
        </authorList>
    </citation>
    <scope>NUCLEOTIDE SEQUENCE</scope>
    <source>
        <strain evidence="14">MJ17</strain>
    </source>
</reference>
<dbReference type="GO" id="GO:0005886">
    <property type="term" value="C:plasma membrane"/>
    <property type="evidence" value="ECO:0007669"/>
    <property type="project" value="UniProtKB-SubCell"/>
</dbReference>
<keyword evidence="7 14" id="KW-0067">ATP-binding</keyword>
<dbReference type="Gene3D" id="3.40.50.300">
    <property type="entry name" value="P-loop containing nucleotide triphosphate hydrolases"/>
    <property type="match status" value="1"/>
</dbReference>
<evidence type="ECO:0000259" key="13">
    <source>
        <dbReference type="PROSITE" id="PS50893"/>
    </source>
</evidence>
<feature type="transmembrane region" description="Helical" evidence="12">
    <location>
        <begin position="39"/>
        <end position="61"/>
    </location>
</feature>
<name>A0A934W0C1_9RHOB</name>
<dbReference type="SUPFAM" id="SSF52540">
    <property type="entry name" value="P-loop containing nucleoside triphosphate hydrolases"/>
    <property type="match status" value="1"/>
</dbReference>
<keyword evidence="8" id="KW-0029">Amino-acid transport</keyword>
<dbReference type="InterPro" id="IPR052156">
    <property type="entry name" value="BCAA_Transport_ATP-bd_LivF"/>
</dbReference>
<evidence type="ECO:0000256" key="3">
    <source>
        <dbReference type="ARBA" id="ARBA00022448"/>
    </source>
</evidence>
<dbReference type="InterPro" id="IPR003593">
    <property type="entry name" value="AAA+_ATPase"/>
</dbReference>
<evidence type="ECO:0000313" key="14">
    <source>
        <dbReference type="EMBL" id="MBK4217937.1"/>
    </source>
</evidence>
<dbReference type="Pfam" id="PF02653">
    <property type="entry name" value="BPD_transp_2"/>
    <property type="match status" value="1"/>
</dbReference>
<dbReference type="FunFam" id="3.40.50.300:FF:000421">
    <property type="entry name" value="Branched-chain amino acid ABC transporter ATP-binding protein"/>
    <property type="match status" value="1"/>
</dbReference>
<evidence type="ECO:0000256" key="5">
    <source>
        <dbReference type="ARBA" id="ARBA00022692"/>
    </source>
</evidence>
<dbReference type="GO" id="GO:0005524">
    <property type="term" value="F:ATP binding"/>
    <property type="evidence" value="ECO:0007669"/>
    <property type="project" value="UniProtKB-KW"/>
</dbReference>
<feature type="transmembrane region" description="Helical" evidence="12">
    <location>
        <begin position="161"/>
        <end position="181"/>
    </location>
</feature>
<dbReference type="GO" id="GO:0016887">
    <property type="term" value="F:ATP hydrolysis activity"/>
    <property type="evidence" value="ECO:0007669"/>
    <property type="project" value="InterPro"/>
</dbReference>
<protein>
    <submittedName>
        <fullName evidence="14">Branched-chain amino acid ABC transporter ATP-binding protein/permease</fullName>
    </submittedName>
</protein>
<dbReference type="PROSITE" id="PS50893">
    <property type="entry name" value="ABC_TRANSPORTER_2"/>
    <property type="match status" value="1"/>
</dbReference>
<evidence type="ECO:0000256" key="4">
    <source>
        <dbReference type="ARBA" id="ARBA00022475"/>
    </source>
</evidence>
<keyword evidence="5 12" id="KW-0812">Transmembrane</keyword>
<keyword evidence="4" id="KW-1003">Cell membrane</keyword>
<dbReference type="InterPro" id="IPR027417">
    <property type="entry name" value="P-loop_NTPase"/>
</dbReference>
<comment type="subcellular location">
    <subcellularLocation>
        <location evidence="1">Cell membrane</location>
        <topology evidence="1">Multi-pass membrane protein</topology>
    </subcellularLocation>
</comment>
<keyword evidence="9 12" id="KW-1133">Transmembrane helix</keyword>
<dbReference type="Proteomes" id="UP000640485">
    <property type="component" value="Unassembled WGS sequence"/>
</dbReference>
<sequence length="640" mass="68106">MTVSMTARKVLLAVFLIALALPPFLGANSYVLQVLNLSFIYAIAALGITIATGITGLIVLGQAALMGVGGYSTGLTMTVLGWPWWLAMPAAIVITGLAGAGLGLLSMRIKGHYLAITTLALNEIFRVVVLNESWLTGGPFGLRDIPVLRVPMLGTTVSQQLYLPLLIIAVLIYALAIRMYGTTFGRRMRAIRDDDLAAETMGVNSRRVRVLAFVLCSIAGAIGGSLYVLTFGFISPNNFALFESIRMVLMVVIGGLGSIGGTFLGALVVTGLPEMLRGIETYYLAAFGLGTVVILLTVPRGMGVIADWVLAPWLPEARKSQADQPVKQFKAEDQEAEDARAVAVAERLRAEREARAKSAPAPEARGTLLSVENASKKFGGVVALKDVSFTVQQGEILGLIGPNGSGKSTMINAISGIAPITSGRIMLEGKEISGQPAWNVHAAGISRIFQNVRVWGSMTVLENVMIAHPATRDLDVLRSTFGARSANAAEDEARVAALEALSLVGIRHLADRPASDLSFGQSRLVEIARGIVNKPRLLLLDEPGAGLRGGLILELAEILKDLRDKGMTILVVEHRIKLVVEMCDRITVLNLGEKIAEGSAESVARDPVVVDAYLGGKVERRRPAKTPAPDMTGPANPITN</sequence>
<evidence type="ECO:0000256" key="8">
    <source>
        <dbReference type="ARBA" id="ARBA00022970"/>
    </source>
</evidence>
<organism evidence="14 15">
    <name type="scientific">Paracoccus caeni</name>
    <dbReference type="NCBI Taxonomy" id="657651"/>
    <lineage>
        <taxon>Bacteria</taxon>
        <taxon>Pseudomonadati</taxon>
        <taxon>Pseudomonadota</taxon>
        <taxon>Alphaproteobacteria</taxon>
        <taxon>Rhodobacterales</taxon>
        <taxon>Paracoccaceae</taxon>
        <taxon>Paracoccus</taxon>
    </lineage>
</organism>
<comment type="caution">
    <text evidence="14">The sequence shown here is derived from an EMBL/GenBank/DDBJ whole genome shotgun (WGS) entry which is preliminary data.</text>
</comment>
<comment type="similarity">
    <text evidence="2">Belongs to the ABC transporter superfamily.</text>
</comment>
<dbReference type="PROSITE" id="PS00211">
    <property type="entry name" value="ABC_TRANSPORTER_1"/>
    <property type="match status" value="1"/>
</dbReference>
<keyword evidence="3" id="KW-0813">Transport</keyword>
<dbReference type="InterPro" id="IPR043428">
    <property type="entry name" value="LivM-like"/>
</dbReference>
<dbReference type="Pfam" id="PF00005">
    <property type="entry name" value="ABC_tran"/>
    <property type="match status" value="1"/>
</dbReference>
<dbReference type="PANTHER" id="PTHR43820">
    <property type="entry name" value="HIGH-AFFINITY BRANCHED-CHAIN AMINO ACID TRANSPORT ATP-BINDING PROTEIN LIVF"/>
    <property type="match status" value="1"/>
</dbReference>
<evidence type="ECO:0000256" key="1">
    <source>
        <dbReference type="ARBA" id="ARBA00004651"/>
    </source>
</evidence>
<proteinExistence type="inferred from homology"/>
<dbReference type="GO" id="GO:0015658">
    <property type="term" value="F:branched-chain amino acid transmembrane transporter activity"/>
    <property type="evidence" value="ECO:0007669"/>
    <property type="project" value="InterPro"/>
</dbReference>
<dbReference type="InterPro" id="IPR017871">
    <property type="entry name" value="ABC_transporter-like_CS"/>
</dbReference>
<dbReference type="InterPro" id="IPR032823">
    <property type="entry name" value="BCA_ABC_TP_C"/>
</dbReference>
<feature type="transmembrane region" description="Helical" evidence="12">
    <location>
        <begin position="247"/>
        <end position="269"/>
    </location>
</feature>
<evidence type="ECO:0000256" key="9">
    <source>
        <dbReference type="ARBA" id="ARBA00022989"/>
    </source>
</evidence>